<reference evidence="3" key="1">
    <citation type="journal article" date="2017" name="Genome Biol.">
        <title>Comparative genomics reveals high biological diversity and specific adaptations in the industrially and medically important fungal genus Aspergillus.</title>
        <authorList>
            <person name="de Vries R.P."/>
            <person name="Riley R."/>
            <person name="Wiebenga A."/>
            <person name="Aguilar-Osorio G."/>
            <person name="Amillis S."/>
            <person name="Uchima C.A."/>
            <person name="Anderluh G."/>
            <person name="Asadollahi M."/>
            <person name="Askin M."/>
            <person name="Barry K."/>
            <person name="Battaglia E."/>
            <person name="Bayram O."/>
            <person name="Benocci T."/>
            <person name="Braus-Stromeyer S.A."/>
            <person name="Caldana C."/>
            <person name="Canovas D."/>
            <person name="Cerqueira G.C."/>
            <person name="Chen F."/>
            <person name="Chen W."/>
            <person name="Choi C."/>
            <person name="Clum A."/>
            <person name="Dos Santos R.A."/>
            <person name="Damasio A.R."/>
            <person name="Diallinas G."/>
            <person name="Emri T."/>
            <person name="Fekete E."/>
            <person name="Flipphi M."/>
            <person name="Freyberg S."/>
            <person name="Gallo A."/>
            <person name="Gournas C."/>
            <person name="Habgood R."/>
            <person name="Hainaut M."/>
            <person name="Harispe M.L."/>
            <person name="Henrissat B."/>
            <person name="Hilden K.S."/>
            <person name="Hope R."/>
            <person name="Hossain A."/>
            <person name="Karabika E."/>
            <person name="Karaffa L."/>
            <person name="Karanyi Z."/>
            <person name="Krasevec N."/>
            <person name="Kuo A."/>
            <person name="Kusch H."/>
            <person name="LaButti K."/>
            <person name="Lagendijk E.L."/>
            <person name="Lapidus A."/>
            <person name="Levasseur A."/>
            <person name="Lindquist E."/>
            <person name="Lipzen A."/>
            <person name="Logrieco A.F."/>
            <person name="MacCabe A."/>
            <person name="Maekelae M.R."/>
            <person name="Malavazi I."/>
            <person name="Melin P."/>
            <person name="Meyer V."/>
            <person name="Mielnichuk N."/>
            <person name="Miskei M."/>
            <person name="Molnar A.P."/>
            <person name="Mule G."/>
            <person name="Ngan C.Y."/>
            <person name="Orejas M."/>
            <person name="Orosz E."/>
            <person name="Ouedraogo J.P."/>
            <person name="Overkamp K.M."/>
            <person name="Park H.-S."/>
            <person name="Perrone G."/>
            <person name="Piumi F."/>
            <person name="Punt P.J."/>
            <person name="Ram A.F."/>
            <person name="Ramon A."/>
            <person name="Rauscher S."/>
            <person name="Record E."/>
            <person name="Riano-Pachon D.M."/>
            <person name="Robert V."/>
            <person name="Roehrig J."/>
            <person name="Ruller R."/>
            <person name="Salamov A."/>
            <person name="Salih N.S."/>
            <person name="Samson R.A."/>
            <person name="Sandor E."/>
            <person name="Sanguinetti M."/>
            <person name="Schuetze T."/>
            <person name="Sepcic K."/>
            <person name="Shelest E."/>
            <person name="Sherlock G."/>
            <person name="Sophianopoulou V."/>
            <person name="Squina F.M."/>
            <person name="Sun H."/>
            <person name="Susca A."/>
            <person name="Todd R.B."/>
            <person name="Tsang A."/>
            <person name="Unkles S.E."/>
            <person name="van de Wiele N."/>
            <person name="van Rossen-Uffink D."/>
            <person name="Oliveira J.V."/>
            <person name="Vesth T.C."/>
            <person name="Visser J."/>
            <person name="Yu J.-H."/>
            <person name="Zhou M."/>
            <person name="Andersen M.R."/>
            <person name="Archer D.B."/>
            <person name="Baker S.E."/>
            <person name="Benoit I."/>
            <person name="Brakhage A.A."/>
            <person name="Braus G.H."/>
            <person name="Fischer R."/>
            <person name="Frisvad J.C."/>
            <person name="Goldman G.H."/>
            <person name="Houbraken J."/>
            <person name="Oakley B."/>
            <person name="Pocsi I."/>
            <person name="Scazzocchio C."/>
            <person name="Seiboth B."/>
            <person name="vanKuyk P.A."/>
            <person name="Wortman J."/>
            <person name="Dyer P.S."/>
            <person name="Grigoriev I.V."/>
        </authorList>
    </citation>
    <scope>NUCLEOTIDE SEQUENCE [LARGE SCALE GENOMIC DNA]</scope>
    <source>
        <strain evidence="3">CBS 583.65</strain>
    </source>
</reference>
<feature type="domain" description="DUF7587" evidence="1">
    <location>
        <begin position="154"/>
        <end position="279"/>
    </location>
</feature>
<dbReference type="Pfam" id="PF24494">
    <property type="entry name" value="DUF7587"/>
    <property type="match status" value="1"/>
</dbReference>
<organism evidence="2 3">
    <name type="scientific">Aspergillus versicolor CBS 583.65</name>
    <dbReference type="NCBI Taxonomy" id="1036611"/>
    <lineage>
        <taxon>Eukaryota</taxon>
        <taxon>Fungi</taxon>
        <taxon>Dikarya</taxon>
        <taxon>Ascomycota</taxon>
        <taxon>Pezizomycotina</taxon>
        <taxon>Eurotiomycetes</taxon>
        <taxon>Eurotiomycetidae</taxon>
        <taxon>Eurotiales</taxon>
        <taxon>Aspergillaceae</taxon>
        <taxon>Aspergillus</taxon>
        <taxon>Aspergillus subgen. Nidulantes</taxon>
    </lineage>
</organism>
<dbReference type="Proteomes" id="UP000184073">
    <property type="component" value="Unassembled WGS sequence"/>
</dbReference>
<name>A0A1L9PDD5_ASPVE</name>
<gene>
    <name evidence="2" type="ORF">ASPVEDRAFT_81113</name>
</gene>
<evidence type="ECO:0000313" key="2">
    <source>
        <dbReference type="EMBL" id="OJI99501.1"/>
    </source>
</evidence>
<sequence length="470" mass="53714">MATDGDASGAPGSQAEQSMVEPMIVRVIELAGHHKQDNKELLVYFADGLKEIALTVMSADGEKPGNPMLSLARQYYQQATTLGGILNCDRYFSDLPQSHNLSSHTNCKAQCKTTIEQRWILLWSEALHNCPGPDLFEPHLSPLFSSFDFGLDKMPRYLFRTYDRKSFGRSDEDVMVSPASKDGLLNSKLDIFSLNKDLAMSIVDRHMNPWFVKDYWRQPPDNFMSWTSSLLYAVQYALYRRYHHGCTSEEIKICVVDTTAFQKGQFIHAKRLLKAYYDRVKRVDMRQSFSTRLLVYIYQNGEFLSQGALSHRGKSCVMSLAGLEKSGLYSLYPELAILEGQSKWAVTTAHLRKLWTEQHVSTYEELETALLLARACFVGFDVLDLAIMILSFRRRKFKHATYARSEKSSQGSERDIPDWGRKPQEVRQYLAALDVLEPMPQESKESTVKTCRETDRPTLQVLLKCFLVTS</sequence>
<dbReference type="STRING" id="1036611.A0A1L9PDD5"/>
<dbReference type="OrthoDB" id="4152607at2759"/>
<dbReference type="GeneID" id="63732485"/>
<keyword evidence="3" id="KW-1185">Reference proteome</keyword>
<dbReference type="EMBL" id="KV878126">
    <property type="protein sequence ID" value="OJI99501.1"/>
    <property type="molecule type" value="Genomic_DNA"/>
</dbReference>
<protein>
    <recommendedName>
        <fullName evidence="1">DUF7587 domain-containing protein</fullName>
    </recommendedName>
</protein>
<dbReference type="AlphaFoldDB" id="A0A1L9PDD5"/>
<accession>A0A1L9PDD5</accession>
<proteinExistence type="predicted"/>
<dbReference type="RefSeq" id="XP_040665264.1">
    <property type="nucleotide sequence ID" value="XM_040816974.1"/>
</dbReference>
<dbReference type="VEuPathDB" id="FungiDB:ASPVEDRAFT_81113"/>
<evidence type="ECO:0000259" key="1">
    <source>
        <dbReference type="Pfam" id="PF24494"/>
    </source>
</evidence>
<evidence type="ECO:0000313" key="3">
    <source>
        <dbReference type="Proteomes" id="UP000184073"/>
    </source>
</evidence>
<dbReference type="InterPro" id="IPR056009">
    <property type="entry name" value="DUF7587"/>
</dbReference>